<dbReference type="EMBL" id="SWKU01000040">
    <property type="protein sequence ID" value="KAF2994523.1"/>
    <property type="molecule type" value="Genomic_DNA"/>
</dbReference>
<gene>
    <name evidence="2" type="ORF">E8E13_003141</name>
</gene>
<accession>A0A9P4W7B4</accession>
<name>A0A9P4W7B4_CURKU</name>
<keyword evidence="3" id="KW-1185">Reference proteome</keyword>
<feature type="compositionally biased region" description="Basic and acidic residues" evidence="1">
    <location>
        <begin position="8"/>
        <end position="22"/>
    </location>
</feature>
<comment type="caution">
    <text evidence="2">The sequence shown here is derived from an EMBL/GenBank/DDBJ whole genome shotgun (WGS) entry which is preliminary data.</text>
</comment>
<feature type="region of interest" description="Disordered" evidence="1">
    <location>
        <begin position="1"/>
        <end position="22"/>
    </location>
</feature>
<reference evidence="2" key="1">
    <citation type="submission" date="2019-04" db="EMBL/GenBank/DDBJ databases">
        <title>Sequencing of skin fungus with MAO and IRED activity.</title>
        <authorList>
            <person name="Marsaioli A.J."/>
            <person name="Bonatto J.M.C."/>
            <person name="Reis Junior O."/>
        </authorList>
    </citation>
    <scope>NUCLEOTIDE SEQUENCE</scope>
    <source>
        <strain evidence="2">30M1</strain>
    </source>
</reference>
<evidence type="ECO:0000313" key="2">
    <source>
        <dbReference type="EMBL" id="KAF2994523.1"/>
    </source>
</evidence>
<organism evidence="2 3">
    <name type="scientific">Curvularia kusanoi</name>
    <name type="common">Cochliobolus kusanoi</name>
    <dbReference type="NCBI Taxonomy" id="90978"/>
    <lineage>
        <taxon>Eukaryota</taxon>
        <taxon>Fungi</taxon>
        <taxon>Dikarya</taxon>
        <taxon>Ascomycota</taxon>
        <taxon>Pezizomycotina</taxon>
        <taxon>Dothideomycetes</taxon>
        <taxon>Pleosporomycetidae</taxon>
        <taxon>Pleosporales</taxon>
        <taxon>Pleosporineae</taxon>
        <taxon>Pleosporaceae</taxon>
        <taxon>Curvularia</taxon>
    </lineage>
</organism>
<sequence>MADPPKQPVEEPSKDAPADELFNDPKFHQHFDNLFDKFCKSYKYAKARADMVTELFDQLCKSLKLAEDILYLSGLHIPDVRSILERLENTEDPGNVHGKQETILRLENTLATLKTGYERDLVEVEKCKEALRAWKPEWKLSLEQKKLLAKLTK</sequence>
<evidence type="ECO:0000256" key="1">
    <source>
        <dbReference type="SAM" id="MobiDB-lite"/>
    </source>
</evidence>
<evidence type="ECO:0000313" key="3">
    <source>
        <dbReference type="Proteomes" id="UP000801428"/>
    </source>
</evidence>
<protein>
    <submittedName>
        <fullName evidence="2">Uncharacterized protein</fullName>
    </submittedName>
</protein>
<dbReference type="Proteomes" id="UP000801428">
    <property type="component" value="Unassembled WGS sequence"/>
</dbReference>
<proteinExistence type="predicted"/>
<dbReference type="AlphaFoldDB" id="A0A9P4W7B4"/>